<dbReference type="GO" id="GO:0090406">
    <property type="term" value="C:pollen tube"/>
    <property type="evidence" value="ECO:0007669"/>
    <property type="project" value="UniProtKB-ARBA"/>
</dbReference>
<dbReference type="GO" id="GO:0003700">
    <property type="term" value="F:DNA-binding transcription factor activity"/>
    <property type="evidence" value="ECO:0007669"/>
    <property type="project" value="UniProtKB-ARBA"/>
</dbReference>
<feature type="domain" description="Myb-like" evidence="9">
    <location>
        <begin position="142"/>
        <end position="192"/>
    </location>
</feature>
<comment type="subcellular location">
    <subcellularLocation>
        <location evidence="1">Nucleus</location>
    </subcellularLocation>
</comment>
<evidence type="ECO:0000256" key="4">
    <source>
        <dbReference type="ARBA" id="ARBA00023125"/>
    </source>
</evidence>
<proteinExistence type="predicted"/>
<dbReference type="PANTHER" id="PTHR47995:SF18">
    <property type="entry name" value="TRANSCRIPTION FACTOR MYB65"/>
    <property type="match status" value="1"/>
</dbReference>
<feature type="domain" description="HTH myb-type" evidence="10">
    <location>
        <begin position="142"/>
        <end position="196"/>
    </location>
</feature>
<dbReference type="SMART" id="SM00717">
    <property type="entry name" value="SANT"/>
    <property type="match status" value="2"/>
</dbReference>
<evidence type="ECO:0000256" key="2">
    <source>
        <dbReference type="ARBA" id="ARBA00022737"/>
    </source>
</evidence>
<dbReference type="GO" id="GO:0048235">
    <property type="term" value="P:pollen sperm cell differentiation"/>
    <property type="evidence" value="ECO:0007669"/>
    <property type="project" value="UniProtKB-ARBA"/>
</dbReference>
<keyword evidence="2" id="KW-0677">Repeat</keyword>
<dbReference type="FunFam" id="1.10.10.60:FF:000001">
    <property type="entry name" value="MYB-related transcription factor"/>
    <property type="match status" value="1"/>
</dbReference>
<dbReference type="CDD" id="cd00167">
    <property type="entry name" value="SANT"/>
    <property type="match status" value="2"/>
</dbReference>
<keyword evidence="7" id="KW-0539">Nucleus</keyword>
<evidence type="ECO:0000313" key="11">
    <source>
        <dbReference type="EMBL" id="CAG1831666.1"/>
    </source>
</evidence>
<feature type="domain" description="HTH myb-type" evidence="10">
    <location>
        <begin position="89"/>
        <end position="141"/>
    </location>
</feature>
<dbReference type="SUPFAM" id="SSF46689">
    <property type="entry name" value="Homeodomain-like"/>
    <property type="match status" value="1"/>
</dbReference>
<dbReference type="EMBL" id="HG996472">
    <property type="protein sequence ID" value="CAG1831666.1"/>
    <property type="molecule type" value="Genomic_DNA"/>
</dbReference>
<dbReference type="GO" id="GO:0005634">
    <property type="term" value="C:nucleus"/>
    <property type="evidence" value="ECO:0007669"/>
    <property type="project" value="UniProtKB-SubCell"/>
</dbReference>
<evidence type="ECO:0000256" key="3">
    <source>
        <dbReference type="ARBA" id="ARBA00023015"/>
    </source>
</evidence>
<dbReference type="InterPro" id="IPR001005">
    <property type="entry name" value="SANT/Myb"/>
</dbReference>
<evidence type="ECO:0000256" key="5">
    <source>
        <dbReference type="ARBA" id="ARBA00023159"/>
    </source>
</evidence>
<gene>
    <name evidence="11" type="ORF">GSMUA_349200.1</name>
</gene>
<dbReference type="PANTHER" id="PTHR47995">
    <property type="entry name" value="TRANSCRIPTION FACTOR MYB33-RELATED"/>
    <property type="match status" value="1"/>
</dbReference>
<dbReference type="Gene3D" id="1.10.10.60">
    <property type="entry name" value="Homeodomain-like"/>
    <property type="match status" value="2"/>
</dbReference>
<dbReference type="PROSITE" id="PS51294">
    <property type="entry name" value="HTH_MYB"/>
    <property type="match status" value="2"/>
</dbReference>
<accession>A0A8D7EX50</accession>
<feature type="domain" description="Myb-like" evidence="9">
    <location>
        <begin position="89"/>
        <end position="141"/>
    </location>
</feature>
<dbReference type="GO" id="GO:0080092">
    <property type="term" value="P:regulation of pollen tube growth"/>
    <property type="evidence" value="ECO:0007669"/>
    <property type="project" value="UniProtKB-ARBA"/>
</dbReference>
<evidence type="ECO:0000256" key="6">
    <source>
        <dbReference type="ARBA" id="ARBA00023163"/>
    </source>
</evidence>
<evidence type="ECO:0000256" key="8">
    <source>
        <dbReference type="SAM" id="MobiDB-lite"/>
    </source>
</evidence>
<sequence>KRERSLPFPALALVYLGRIWLNLRPSLLPLLLRGNSSDLRRIGRSKFPTWSSKMNSLPNDSDKRMIPKDQIDSPSIEEGNSSGSLNGGNQVLKKGPWTSAEDAILVDYVKKHGEGNWNAVQKHTGLSRCGKSCRLRWANHLRPNLKKGAFTPEEEQLIIELHAKMGNKWARMAAYLPGRTDNEIKNYWNTRIKRRQRAGLPLYPPNICYQVSCENQQSNHSSDYSYNEKQPDEFLQGGNLDIPDIVFDNYTNNGSLSYAPSFPDIAVSSILSHRFGFQNYALPNPPVCCVERPVETEHVVPASNGTVNGGCPRLDNVIFEPSGKMQESFGLSCLYDPDSSSDSLAHHGGAIPGSCASLNDTFSASSLIPGTLKLELPSLQYTETDSNSWLACSSTPFDLVNTYVKSPPTASLQTDCVSPRKSGLLEALLHEAHVLSSAKKEPSEKISISFITPAELADGPKLSINDLKLVEHKDPVSPLGRSAAFVFNDGTPLISGNLTSRKFFLLFSVFADLDSILVDAEHVSSPNLGEQDISHCRDSFRPDALLGSAWLENSSQNAIDHSVFNDAISILLGQDMCNEYKPVPAETSSGVMQGFGLDSYPWNNMPSACQMP</sequence>
<dbReference type="GO" id="GO:0003677">
    <property type="term" value="F:DNA binding"/>
    <property type="evidence" value="ECO:0007669"/>
    <property type="project" value="UniProtKB-KW"/>
</dbReference>
<keyword evidence="6" id="KW-0804">Transcription</keyword>
<reference evidence="11" key="1">
    <citation type="submission" date="2021-03" db="EMBL/GenBank/DDBJ databases">
        <authorList>
            <consortium name="Genoscope - CEA"/>
            <person name="William W."/>
        </authorList>
    </citation>
    <scope>NUCLEOTIDE SEQUENCE</scope>
    <source>
        <strain evidence="11">Doubled-haploid Pahang</strain>
    </source>
</reference>
<keyword evidence="5" id="KW-0010">Activator</keyword>
<dbReference type="AlphaFoldDB" id="A0A8D7EX50"/>
<feature type="non-terminal residue" evidence="11">
    <location>
        <position position="612"/>
    </location>
</feature>
<evidence type="ECO:0000259" key="9">
    <source>
        <dbReference type="PROSITE" id="PS50090"/>
    </source>
</evidence>
<name>A0A8D7EX50_MUSAM</name>
<feature type="compositionally biased region" description="Basic and acidic residues" evidence="8">
    <location>
        <begin position="60"/>
        <end position="71"/>
    </location>
</feature>
<dbReference type="FunFam" id="1.10.10.60:FF:000404">
    <property type="entry name" value="Transcription factor MYB97"/>
    <property type="match status" value="1"/>
</dbReference>
<feature type="region of interest" description="Disordered" evidence="8">
    <location>
        <begin position="50"/>
        <end position="92"/>
    </location>
</feature>
<dbReference type="PROSITE" id="PS50090">
    <property type="entry name" value="MYB_LIKE"/>
    <property type="match status" value="2"/>
</dbReference>
<organism evidence="11">
    <name type="scientific">Musa acuminata subsp. malaccensis</name>
    <name type="common">Wild banana</name>
    <name type="synonym">Musa malaccensis</name>
    <dbReference type="NCBI Taxonomy" id="214687"/>
    <lineage>
        <taxon>Eukaryota</taxon>
        <taxon>Viridiplantae</taxon>
        <taxon>Streptophyta</taxon>
        <taxon>Embryophyta</taxon>
        <taxon>Tracheophyta</taxon>
        <taxon>Spermatophyta</taxon>
        <taxon>Magnoliopsida</taxon>
        <taxon>Liliopsida</taxon>
        <taxon>Zingiberales</taxon>
        <taxon>Musaceae</taxon>
        <taxon>Musa</taxon>
    </lineage>
</organism>
<evidence type="ECO:0000256" key="7">
    <source>
        <dbReference type="ARBA" id="ARBA00023242"/>
    </source>
</evidence>
<dbReference type="InterPro" id="IPR009057">
    <property type="entry name" value="Homeodomain-like_sf"/>
</dbReference>
<protein>
    <submittedName>
        <fullName evidence="11">(wild Malaysian banana) hypothetical protein</fullName>
    </submittedName>
</protein>
<dbReference type="InterPro" id="IPR017930">
    <property type="entry name" value="Myb_dom"/>
</dbReference>
<feature type="compositionally biased region" description="Polar residues" evidence="8">
    <location>
        <begin position="50"/>
        <end position="59"/>
    </location>
</feature>
<evidence type="ECO:0000256" key="1">
    <source>
        <dbReference type="ARBA" id="ARBA00004123"/>
    </source>
</evidence>
<keyword evidence="4" id="KW-0238">DNA-binding</keyword>
<keyword evidence="3" id="KW-0805">Transcription regulation</keyword>
<evidence type="ECO:0000259" key="10">
    <source>
        <dbReference type="PROSITE" id="PS51294"/>
    </source>
</evidence>
<dbReference type="Pfam" id="PF00249">
    <property type="entry name" value="Myb_DNA-binding"/>
    <property type="match status" value="2"/>
</dbReference>
<feature type="compositionally biased region" description="Low complexity" evidence="8">
    <location>
        <begin position="79"/>
        <end position="89"/>
    </location>
</feature>